<proteinExistence type="predicted"/>
<evidence type="ECO:0000313" key="1">
    <source>
        <dbReference type="EMBL" id="KHJ79315.1"/>
    </source>
</evidence>
<feature type="non-terminal residue" evidence="1">
    <location>
        <position position="1"/>
    </location>
</feature>
<dbReference type="EMBL" id="KN605670">
    <property type="protein sequence ID" value="KHJ79315.1"/>
    <property type="molecule type" value="Genomic_DNA"/>
</dbReference>
<dbReference type="AlphaFoldDB" id="A0A0B1S7W6"/>
<sequence length="148" mass="17080">LPSGLYLLSTRLSNLISGQESHNSPQIDVVSQEKDELKYWDEQWSMDVVQVCTISSESQITQEEKDQWDNYWAMDKAGTEEFNITEKEARDKLDKQVLGIQWNEEIDQFSVHCKFPESTPITKRFVTSSIAAIYDPMGWLVPLLHPAK</sequence>
<accession>A0A0B1S7W6</accession>
<dbReference type="Proteomes" id="UP000053660">
    <property type="component" value="Unassembled WGS sequence"/>
</dbReference>
<protein>
    <submittedName>
        <fullName evidence="1">Uncharacterized protein</fullName>
    </submittedName>
</protein>
<keyword evidence="2" id="KW-1185">Reference proteome</keyword>
<dbReference type="OrthoDB" id="5864674at2759"/>
<feature type="non-terminal residue" evidence="1">
    <location>
        <position position="148"/>
    </location>
</feature>
<evidence type="ECO:0000313" key="2">
    <source>
        <dbReference type="Proteomes" id="UP000053660"/>
    </source>
</evidence>
<reference evidence="1 2" key="1">
    <citation type="submission" date="2014-03" db="EMBL/GenBank/DDBJ databases">
        <title>Draft genome of the hookworm Oesophagostomum dentatum.</title>
        <authorList>
            <person name="Mitreva M."/>
        </authorList>
    </citation>
    <scope>NUCLEOTIDE SEQUENCE [LARGE SCALE GENOMIC DNA]</scope>
    <source>
        <strain evidence="1 2">OD-Hann</strain>
    </source>
</reference>
<gene>
    <name evidence="1" type="ORF">OESDEN_21040</name>
</gene>
<name>A0A0B1S7W6_OESDE</name>
<organism evidence="1 2">
    <name type="scientific">Oesophagostomum dentatum</name>
    <name type="common">Nodular worm</name>
    <dbReference type="NCBI Taxonomy" id="61180"/>
    <lineage>
        <taxon>Eukaryota</taxon>
        <taxon>Metazoa</taxon>
        <taxon>Ecdysozoa</taxon>
        <taxon>Nematoda</taxon>
        <taxon>Chromadorea</taxon>
        <taxon>Rhabditida</taxon>
        <taxon>Rhabditina</taxon>
        <taxon>Rhabditomorpha</taxon>
        <taxon>Strongyloidea</taxon>
        <taxon>Strongylidae</taxon>
        <taxon>Oesophagostomum</taxon>
    </lineage>
</organism>